<sequence length="153" mass="16548">MNAIRRGASALARASVRRTPSYPASLLAKDIVNRLTQSGVPLSAYDLATELSVDGRRMFVVSIYRALARLCLDRVIERVEMTSRYRIKDVDRAVLMTCTECGQTFAIPAGAEHEALEHALTGAGFVTSKLALEAAGTCLACRDDQGCNLLKTA</sequence>
<dbReference type="KEGG" id="spap:H3Z74_11090"/>
<dbReference type="InterPro" id="IPR036388">
    <property type="entry name" value="WH-like_DNA-bd_sf"/>
</dbReference>
<dbReference type="Gene3D" id="1.10.10.10">
    <property type="entry name" value="Winged helix-like DNA-binding domain superfamily/Winged helix DNA-binding domain"/>
    <property type="match status" value="1"/>
</dbReference>
<organism evidence="1 2">
    <name type="scientific">Sphingomonas alpina</name>
    <dbReference type="NCBI Taxonomy" id="653931"/>
    <lineage>
        <taxon>Bacteria</taxon>
        <taxon>Pseudomonadati</taxon>
        <taxon>Pseudomonadota</taxon>
        <taxon>Alphaproteobacteria</taxon>
        <taxon>Sphingomonadales</taxon>
        <taxon>Sphingomonadaceae</taxon>
        <taxon>Sphingomonas</taxon>
    </lineage>
</organism>
<evidence type="ECO:0000313" key="1">
    <source>
        <dbReference type="EMBL" id="QNQ11622.1"/>
    </source>
</evidence>
<name>A0A7H0LPL9_9SPHN</name>
<dbReference type="Gene3D" id="3.30.1490.190">
    <property type="match status" value="1"/>
</dbReference>
<dbReference type="InterPro" id="IPR036390">
    <property type="entry name" value="WH_DNA-bd_sf"/>
</dbReference>
<accession>A0A7H0LPL9</accession>
<dbReference type="EMBL" id="CP061038">
    <property type="protein sequence ID" value="QNQ11622.1"/>
    <property type="molecule type" value="Genomic_DNA"/>
</dbReference>
<dbReference type="SUPFAM" id="SSF46785">
    <property type="entry name" value="Winged helix' DNA-binding domain"/>
    <property type="match status" value="1"/>
</dbReference>
<proteinExistence type="predicted"/>
<dbReference type="Proteomes" id="UP000516148">
    <property type="component" value="Chromosome"/>
</dbReference>
<gene>
    <name evidence="1" type="ORF">H3Z74_11090</name>
</gene>
<evidence type="ECO:0000313" key="2">
    <source>
        <dbReference type="Proteomes" id="UP000516148"/>
    </source>
</evidence>
<protein>
    <submittedName>
        <fullName evidence="1">Uncharacterized protein</fullName>
    </submittedName>
</protein>
<dbReference type="InterPro" id="IPR043135">
    <property type="entry name" value="Fur_C"/>
</dbReference>
<dbReference type="AlphaFoldDB" id="A0A7H0LPL9"/>
<keyword evidence="2" id="KW-1185">Reference proteome</keyword>
<dbReference type="RefSeq" id="WP_187763927.1">
    <property type="nucleotide sequence ID" value="NZ_CP061038.1"/>
</dbReference>
<reference evidence="1 2" key="1">
    <citation type="submission" date="2020-09" db="EMBL/GenBank/DDBJ databases">
        <title>Sphingomonas sp., a new species isolated from pork steak.</title>
        <authorList>
            <person name="Heidler von Heilborn D."/>
        </authorList>
    </citation>
    <scope>NUCLEOTIDE SEQUENCE [LARGE SCALE GENOMIC DNA]</scope>
    <source>
        <strain evidence="2">S8-3T</strain>
    </source>
</reference>